<accession>A0A5C6E204</accession>
<dbReference type="Proteomes" id="UP000318288">
    <property type="component" value="Unassembled WGS sequence"/>
</dbReference>
<name>A0A5C6E204_9BACT</name>
<dbReference type="EMBL" id="SJPW01000015">
    <property type="protein sequence ID" value="TWU43663.1"/>
    <property type="molecule type" value="Genomic_DNA"/>
</dbReference>
<proteinExistence type="predicted"/>
<evidence type="ECO:0000313" key="1">
    <source>
        <dbReference type="EMBL" id="TWU43663.1"/>
    </source>
</evidence>
<protein>
    <submittedName>
        <fullName evidence="1">Uncharacterized protein</fullName>
    </submittedName>
</protein>
<reference evidence="1 2" key="1">
    <citation type="submission" date="2019-02" db="EMBL/GenBank/DDBJ databases">
        <title>Deep-cultivation of Planctomycetes and their phenomic and genomic characterization uncovers novel biology.</title>
        <authorList>
            <person name="Wiegand S."/>
            <person name="Jogler M."/>
            <person name="Boedeker C."/>
            <person name="Pinto D."/>
            <person name="Vollmers J."/>
            <person name="Rivas-Marin E."/>
            <person name="Kohn T."/>
            <person name="Peeters S.H."/>
            <person name="Heuer A."/>
            <person name="Rast P."/>
            <person name="Oberbeckmann S."/>
            <person name="Bunk B."/>
            <person name="Jeske O."/>
            <person name="Meyerdierks A."/>
            <person name="Storesund J.E."/>
            <person name="Kallscheuer N."/>
            <person name="Luecker S."/>
            <person name="Lage O.M."/>
            <person name="Pohl T."/>
            <person name="Merkel B.J."/>
            <person name="Hornburger P."/>
            <person name="Mueller R.-W."/>
            <person name="Bruemmer F."/>
            <person name="Labrenz M."/>
            <person name="Spormann A.M."/>
            <person name="Op Den Camp H."/>
            <person name="Overmann J."/>
            <person name="Amann R."/>
            <person name="Jetten M.S.M."/>
            <person name="Mascher T."/>
            <person name="Medema M.H."/>
            <person name="Devos D.P."/>
            <person name="Kaster A.-K."/>
            <person name="Ovreas L."/>
            <person name="Rohde M."/>
            <person name="Galperin M.Y."/>
            <person name="Jogler C."/>
        </authorList>
    </citation>
    <scope>NUCLEOTIDE SEQUENCE [LARGE SCALE GENOMIC DNA]</scope>
    <source>
        <strain evidence="1 2">Poly51</strain>
    </source>
</reference>
<organism evidence="1 2">
    <name type="scientific">Rubripirellula tenax</name>
    <dbReference type="NCBI Taxonomy" id="2528015"/>
    <lineage>
        <taxon>Bacteria</taxon>
        <taxon>Pseudomonadati</taxon>
        <taxon>Planctomycetota</taxon>
        <taxon>Planctomycetia</taxon>
        <taxon>Pirellulales</taxon>
        <taxon>Pirellulaceae</taxon>
        <taxon>Rubripirellula</taxon>
    </lineage>
</organism>
<comment type="caution">
    <text evidence="1">The sequence shown here is derived from an EMBL/GenBank/DDBJ whole genome shotgun (WGS) entry which is preliminary data.</text>
</comment>
<sequence>MGTIAGWCGNKSSESLAGSRHLCAPTGASPAEARRSLVAVEGKPISRAIVSVRACLDGTSNDGYRANRNSASASVRACPGGANNWQLPSLHQRAHLFHSFLLGSPLWACPGGINDSWLPLVDRFCNLVSQCNRIRFGIEFLNLDHHQLAAEFGQDDAGLAGVD</sequence>
<evidence type="ECO:0000313" key="2">
    <source>
        <dbReference type="Proteomes" id="UP000318288"/>
    </source>
</evidence>
<keyword evidence="2" id="KW-1185">Reference proteome</keyword>
<dbReference type="AlphaFoldDB" id="A0A5C6E204"/>
<gene>
    <name evidence="1" type="ORF">Poly51_62420</name>
</gene>